<organism evidence="3 4">
    <name type="scientific">Enterococcus faecalis TX4248</name>
    <dbReference type="NCBI Taxonomy" id="749495"/>
    <lineage>
        <taxon>Bacteria</taxon>
        <taxon>Bacillati</taxon>
        <taxon>Bacillota</taxon>
        <taxon>Bacilli</taxon>
        <taxon>Lactobacillales</taxon>
        <taxon>Enterococcaceae</taxon>
        <taxon>Enterococcus</taxon>
    </lineage>
</organism>
<reference evidence="3 4" key="1">
    <citation type="submission" date="2010-07" db="EMBL/GenBank/DDBJ databases">
        <authorList>
            <person name="Sid Ahmed O."/>
        </authorList>
    </citation>
    <scope>NUCLEOTIDE SEQUENCE [LARGE SCALE GENOMIC DNA]</scope>
    <source>
        <strain evidence="3 4">TX4248</strain>
    </source>
</reference>
<evidence type="ECO:0000259" key="2">
    <source>
        <dbReference type="Pfam" id="PF13930"/>
    </source>
</evidence>
<accession>A0A125W264</accession>
<protein>
    <recommendedName>
        <fullName evidence="2">Type VII secretion system protein EssD-like domain-containing protein</fullName>
    </recommendedName>
</protein>
<dbReference type="Proteomes" id="UP000004846">
    <property type="component" value="Unassembled WGS sequence"/>
</dbReference>
<dbReference type="RefSeq" id="WP_002357812.1">
    <property type="nucleotide sequence ID" value="NZ_GL454489.1"/>
</dbReference>
<dbReference type="Pfam" id="PF13930">
    <property type="entry name" value="Endonuclea_NS_2"/>
    <property type="match status" value="1"/>
</dbReference>
<evidence type="ECO:0000256" key="1">
    <source>
        <dbReference type="SAM" id="MobiDB-lite"/>
    </source>
</evidence>
<feature type="region of interest" description="Disordered" evidence="1">
    <location>
        <begin position="43"/>
        <end position="67"/>
    </location>
</feature>
<dbReference type="GeneID" id="60893702"/>
<dbReference type="InterPro" id="IPR044927">
    <property type="entry name" value="Endonuclea_NS_2"/>
</dbReference>
<evidence type="ECO:0000313" key="3">
    <source>
        <dbReference type="EMBL" id="EFM81347.1"/>
    </source>
</evidence>
<dbReference type="InterPro" id="IPR044929">
    <property type="entry name" value="DNA/RNA_non-sp_Endonuclease_sf"/>
</dbReference>
<evidence type="ECO:0000313" key="4">
    <source>
        <dbReference type="Proteomes" id="UP000004846"/>
    </source>
</evidence>
<gene>
    <name evidence="3" type="ORF">HMPREF9498_03288</name>
</gene>
<name>A0A125W264_ENTFL</name>
<dbReference type="EMBL" id="AEBR01000110">
    <property type="protein sequence ID" value="EFM81347.1"/>
    <property type="molecule type" value="Genomic_DNA"/>
</dbReference>
<feature type="domain" description="Type VII secretion system protein EssD-like" evidence="2">
    <location>
        <begin position="75"/>
        <end position="202"/>
    </location>
</feature>
<sequence>MANRKKKPPFNSTIMLIGALIILILGAVGVKVPDALQDLFNVQPQTTTPSSTPAPKGDNPGPIENGKATFSAEELKDNSNGWITYHSLDRLKRATGADALLKPAMVNTGTSANKDIRPAGFISGKANHSRGHLIGRQMGGSGDDPRNLTTLYQNPVNTPYMTKYENQIRAALDRGETVRYRVTPVYNGNDLLAEKIILEAKSLKTNSPIDFSVTILNKQ</sequence>
<dbReference type="Gene3D" id="3.40.570.10">
    <property type="entry name" value="Extracellular Endonuclease, subunit A"/>
    <property type="match status" value="1"/>
</dbReference>
<dbReference type="HOGENOM" id="CLU_1238641_0_0_9"/>
<dbReference type="AlphaFoldDB" id="A0A125W264"/>
<comment type="caution">
    <text evidence="3">The sequence shown here is derived from an EMBL/GenBank/DDBJ whole genome shotgun (WGS) entry which is preliminary data.</text>
</comment>
<feature type="compositionally biased region" description="Low complexity" evidence="1">
    <location>
        <begin position="43"/>
        <end position="55"/>
    </location>
</feature>
<proteinExistence type="predicted"/>